<evidence type="ECO:0000256" key="3">
    <source>
        <dbReference type="ARBA" id="ARBA00022630"/>
    </source>
</evidence>
<dbReference type="AlphaFoldDB" id="A0A1I0KLG2"/>
<evidence type="ECO:0000256" key="1">
    <source>
        <dbReference type="ARBA" id="ARBA00001974"/>
    </source>
</evidence>
<dbReference type="PIRSF" id="PIRSF000137">
    <property type="entry name" value="Alcohol_oxidase"/>
    <property type="match status" value="1"/>
</dbReference>
<dbReference type="Gene3D" id="3.50.50.60">
    <property type="entry name" value="FAD/NAD(P)-binding domain"/>
    <property type="match status" value="1"/>
</dbReference>
<keyword evidence="4 5" id="KW-0274">FAD</keyword>
<dbReference type="InterPro" id="IPR000172">
    <property type="entry name" value="GMC_OxRdtase_N"/>
</dbReference>
<name>A0A1I0KLG2_9ACTN</name>
<organism evidence="7 8">
    <name type="scientific">Nonomuraea wenchangensis</name>
    <dbReference type="NCBI Taxonomy" id="568860"/>
    <lineage>
        <taxon>Bacteria</taxon>
        <taxon>Bacillati</taxon>
        <taxon>Actinomycetota</taxon>
        <taxon>Actinomycetes</taxon>
        <taxon>Streptosporangiales</taxon>
        <taxon>Streptosporangiaceae</taxon>
        <taxon>Nonomuraea</taxon>
    </lineage>
</organism>
<gene>
    <name evidence="7" type="ORF">SAMN05421811_108335</name>
</gene>
<reference evidence="7 8" key="1">
    <citation type="submission" date="2016-10" db="EMBL/GenBank/DDBJ databases">
        <authorList>
            <person name="de Groot N.N."/>
        </authorList>
    </citation>
    <scope>NUCLEOTIDE SEQUENCE [LARGE SCALE GENOMIC DNA]</scope>
    <source>
        <strain evidence="7 8">CGMCC 4.5598</strain>
    </source>
</reference>
<evidence type="ECO:0000256" key="2">
    <source>
        <dbReference type="ARBA" id="ARBA00010790"/>
    </source>
</evidence>
<dbReference type="SUPFAM" id="SSF54373">
    <property type="entry name" value="FAD-linked reductases, C-terminal domain"/>
    <property type="match status" value="1"/>
</dbReference>
<evidence type="ECO:0000256" key="5">
    <source>
        <dbReference type="PIRSR" id="PIRSR000137-2"/>
    </source>
</evidence>
<feature type="domain" description="Glucose-methanol-choline oxidoreductase N-terminal" evidence="6">
    <location>
        <begin position="230"/>
        <end position="244"/>
    </location>
</feature>
<dbReference type="STRING" id="568860.SAMN05421811_108335"/>
<dbReference type="SUPFAM" id="SSF51905">
    <property type="entry name" value="FAD/NAD(P)-binding domain"/>
    <property type="match status" value="1"/>
</dbReference>
<feature type="binding site" evidence="5">
    <location>
        <position position="62"/>
    </location>
    <ligand>
        <name>FAD</name>
        <dbReference type="ChEBI" id="CHEBI:57692"/>
    </ligand>
</feature>
<dbReference type="EMBL" id="FOHX01000008">
    <property type="protein sequence ID" value="SEU25844.1"/>
    <property type="molecule type" value="Genomic_DNA"/>
</dbReference>
<evidence type="ECO:0000313" key="7">
    <source>
        <dbReference type="EMBL" id="SEU25844.1"/>
    </source>
</evidence>
<dbReference type="Gene3D" id="3.30.410.40">
    <property type="match status" value="1"/>
</dbReference>
<evidence type="ECO:0000259" key="6">
    <source>
        <dbReference type="PROSITE" id="PS00624"/>
    </source>
</evidence>
<dbReference type="GO" id="GO:0050660">
    <property type="term" value="F:flavin adenine dinucleotide binding"/>
    <property type="evidence" value="ECO:0007669"/>
    <property type="project" value="InterPro"/>
</dbReference>
<dbReference type="OrthoDB" id="3659813at2"/>
<dbReference type="InterPro" id="IPR007867">
    <property type="entry name" value="GMC_OxRtase_C"/>
</dbReference>
<dbReference type="GO" id="GO:0016614">
    <property type="term" value="F:oxidoreductase activity, acting on CH-OH group of donors"/>
    <property type="evidence" value="ECO:0007669"/>
    <property type="project" value="InterPro"/>
</dbReference>
<proteinExistence type="inferred from homology"/>
<dbReference type="PROSITE" id="PS00624">
    <property type="entry name" value="GMC_OXRED_2"/>
    <property type="match status" value="1"/>
</dbReference>
<dbReference type="Proteomes" id="UP000199361">
    <property type="component" value="Unassembled WGS sequence"/>
</dbReference>
<dbReference type="Pfam" id="PF05199">
    <property type="entry name" value="GMC_oxred_C"/>
    <property type="match status" value="1"/>
</dbReference>
<dbReference type="PANTHER" id="PTHR11552">
    <property type="entry name" value="GLUCOSE-METHANOL-CHOLINE GMC OXIDOREDUCTASE"/>
    <property type="match status" value="1"/>
</dbReference>
<dbReference type="Pfam" id="PF00732">
    <property type="entry name" value="GMC_oxred_N"/>
    <property type="match status" value="1"/>
</dbReference>
<keyword evidence="8" id="KW-1185">Reference proteome</keyword>
<comment type="cofactor">
    <cofactor evidence="1 5">
        <name>FAD</name>
        <dbReference type="ChEBI" id="CHEBI:57692"/>
    </cofactor>
</comment>
<keyword evidence="3" id="KW-0285">Flavoprotein</keyword>
<protein>
    <submittedName>
        <fullName evidence="7">Choline dehydrogenase</fullName>
    </submittedName>
</protein>
<dbReference type="InterPro" id="IPR036188">
    <property type="entry name" value="FAD/NAD-bd_sf"/>
</dbReference>
<sequence length="475" mass="49091">MEIDHLIVGAGTAGCVLAERLSADPARQVVVLEAGADGEDGDWGLRATVTGGRAEPLARGKVVGGSAQVNGMGALRATVRDFRAWAALGLPAWDWERVLESYRRVETDLDYGGRPYHGDAGPVPITRWPETEWTPPVQGLVEAMTAAGHPYCPDMNAPGASGVGPYPHNRRGRRRMPTALTHLAPARARPNLTVLPGRAAERVLVRRGRAYGVLAGGETLAAREVILAAGTPLTPALLLRSGIGPADELRGLGVDVAADLPGVGRGLYDQPGAVLPAVPRPGALPADAPVTQVVARLAAVPGHEPDDGFYLCLFCGPPPHGGPAMATIMVGDLVPASRGSVTLAGPSGPPLVDLGFYREPGDLGRMREAYRHAWELARDPAFAATAEAVAAPGGDAELDELLRAGTFSRLALLGGAAMGPEGDAAAVVGEDCRVRGVEGLRVADLSIVPVPLRSPTALDAMMIGEHAAGLILAGP</sequence>
<dbReference type="InterPro" id="IPR012132">
    <property type="entry name" value="GMC_OxRdtase"/>
</dbReference>
<accession>A0A1I0KLG2</accession>
<evidence type="ECO:0000256" key="4">
    <source>
        <dbReference type="ARBA" id="ARBA00022827"/>
    </source>
</evidence>
<comment type="similarity">
    <text evidence="2">Belongs to the GMC oxidoreductase family.</text>
</comment>
<dbReference type="RefSeq" id="WP_091086087.1">
    <property type="nucleotide sequence ID" value="NZ_FOHX01000008.1"/>
</dbReference>
<dbReference type="PANTHER" id="PTHR11552:SF147">
    <property type="entry name" value="CHOLINE DEHYDROGENASE, MITOCHONDRIAL"/>
    <property type="match status" value="1"/>
</dbReference>
<evidence type="ECO:0000313" key="8">
    <source>
        <dbReference type="Proteomes" id="UP000199361"/>
    </source>
</evidence>